<dbReference type="SUPFAM" id="SSF47384">
    <property type="entry name" value="Homodimeric domain of signal transducing histidine kinase"/>
    <property type="match status" value="1"/>
</dbReference>
<dbReference type="SMART" id="SM00091">
    <property type="entry name" value="PAS"/>
    <property type="match status" value="1"/>
</dbReference>
<dbReference type="InterPro" id="IPR035965">
    <property type="entry name" value="PAS-like_dom_sf"/>
</dbReference>
<dbReference type="PROSITE" id="PS50109">
    <property type="entry name" value="HIS_KIN"/>
    <property type="match status" value="1"/>
</dbReference>
<evidence type="ECO:0000256" key="1">
    <source>
        <dbReference type="ARBA" id="ARBA00000085"/>
    </source>
</evidence>
<gene>
    <name evidence="9" type="ORF">KME28_25330</name>
</gene>
<dbReference type="SUPFAM" id="SSF55874">
    <property type="entry name" value="ATPase domain of HSP90 chaperone/DNA topoisomerase II/histidine kinase"/>
    <property type="match status" value="1"/>
</dbReference>
<dbReference type="InterPro" id="IPR003594">
    <property type="entry name" value="HATPase_dom"/>
</dbReference>
<dbReference type="Gene3D" id="3.30.565.10">
    <property type="entry name" value="Histidine kinase-like ATPase, C-terminal domain"/>
    <property type="match status" value="1"/>
</dbReference>
<organism evidence="9 10">
    <name type="scientific">Pelatocladus maniniholoensis HA4357-MV3</name>
    <dbReference type="NCBI Taxonomy" id="1117104"/>
    <lineage>
        <taxon>Bacteria</taxon>
        <taxon>Bacillati</taxon>
        <taxon>Cyanobacteriota</taxon>
        <taxon>Cyanophyceae</taxon>
        <taxon>Nostocales</taxon>
        <taxon>Nostocaceae</taxon>
        <taxon>Pelatocladus</taxon>
    </lineage>
</organism>
<proteinExistence type="predicted"/>
<keyword evidence="7" id="KW-0472">Membrane</keyword>
<dbReference type="CDD" id="cd00082">
    <property type="entry name" value="HisKA"/>
    <property type="match status" value="1"/>
</dbReference>
<dbReference type="EC" id="2.7.13.3" evidence="2"/>
<dbReference type="CDD" id="cd00075">
    <property type="entry name" value="HATPase"/>
    <property type="match status" value="1"/>
</dbReference>
<dbReference type="InterPro" id="IPR036890">
    <property type="entry name" value="HATPase_C_sf"/>
</dbReference>
<dbReference type="GO" id="GO:0016036">
    <property type="term" value="P:cellular response to phosphate starvation"/>
    <property type="evidence" value="ECO:0007669"/>
    <property type="project" value="TreeGrafter"/>
</dbReference>
<evidence type="ECO:0000256" key="5">
    <source>
        <dbReference type="ARBA" id="ARBA00022777"/>
    </source>
</evidence>
<dbReference type="AlphaFoldDB" id="A0A9E3HCW4"/>
<name>A0A9E3HCW4_9NOST</name>
<feature type="domain" description="Histidine kinase" evidence="8">
    <location>
        <begin position="197"/>
        <end position="434"/>
    </location>
</feature>
<dbReference type="SMART" id="SM00387">
    <property type="entry name" value="HATPase_c"/>
    <property type="match status" value="1"/>
</dbReference>
<evidence type="ECO:0000313" key="9">
    <source>
        <dbReference type="EMBL" id="MBW4434942.1"/>
    </source>
</evidence>
<sequence length="437" mass="49818">MLVFSFLFGLTIGLGVWICQMVQLRRIIGKIPPSLKSQPSDIALPLIPRLRHDIAELQQQQLYLQQIIYNYQELLESAPVGYLQVDEENQLLWCNQQAREILYLQRWQPGQVRLLLELVRSYELDQLIEQTRDRQQSQIKEWVFHPSCESAAAMLEHKSVMLRASSLPLSHREVGVFLENRQILLEINQARDRAFSDLAHELRTPLTSIRLVVETLQGRIEPPLDRWVNRLMQEVDRLIYLVQSWLELTQLETDPSLKLNCQSTEVRSLISKVWETLEPLAVRAQVQFVYQGSENIWLYADASRLYQVFLNLLDNSIKYSPVGGSITVETKISSVKNNRNGKPNAQANLEVNIIDSGAGFAEADLPHVFERFYRGDQARTRDQTVESSSTTIVGSGLGLAIVRQIILAHGGSIKAMNHPITGGAWIQFVLPEVMANS</sequence>
<evidence type="ECO:0000256" key="2">
    <source>
        <dbReference type="ARBA" id="ARBA00012438"/>
    </source>
</evidence>
<evidence type="ECO:0000256" key="7">
    <source>
        <dbReference type="ARBA" id="ARBA00023136"/>
    </source>
</evidence>
<dbReference type="Pfam" id="PF02518">
    <property type="entry name" value="HATPase_c"/>
    <property type="match status" value="1"/>
</dbReference>
<dbReference type="GO" id="GO:0004721">
    <property type="term" value="F:phosphoprotein phosphatase activity"/>
    <property type="evidence" value="ECO:0007669"/>
    <property type="project" value="TreeGrafter"/>
</dbReference>
<dbReference type="PRINTS" id="PR00344">
    <property type="entry name" value="BCTRLSENSOR"/>
</dbReference>
<protein>
    <recommendedName>
        <fullName evidence="2">histidine kinase</fullName>
        <ecNumber evidence="2">2.7.13.3</ecNumber>
    </recommendedName>
</protein>
<keyword evidence="4" id="KW-0808">Transferase</keyword>
<dbReference type="InterPro" id="IPR036097">
    <property type="entry name" value="HisK_dim/P_sf"/>
</dbReference>
<evidence type="ECO:0000256" key="4">
    <source>
        <dbReference type="ARBA" id="ARBA00022679"/>
    </source>
</evidence>
<keyword evidence="3" id="KW-0597">Phosphoprotein</keyword>
<dbReference type="GO" id="GO:0005886">
    <property type="term" value="C:plasma membrane"/>
    <property type="evidence" value="ECO:0007669"/>
    <property type="project" value="TreeGrafter"/>
</dbReference>
<evidence type="ECO:0000256" key="6">
    <source>
        <dbReference type="ARBA" id="ARBA00023012"/>
    </source>
</evidence>
<dbReference type="InterPro" id="IPR003661">
    <property type="entry name" value="HisK_dim/P_dom"/>
</dbReference>
<dbReference type="SMART" id="SM00388">
    <property type="entry name" value="HisKA"/>
    <property type="match status" value="1"/>
</dbReference>
<keyword evidence="5" id="KW-0418">Kinase</keyword>
<dbReference type="InterPro" id="IPR005467">
    <property type="entry name" value="His_kinase_dom"/>
</dbReference>
<evidence type="ECO:0000313" key="10">
    <source>
        <dbReference type="Proteomes" id="UP000813215"/>
    </source>
</evidence>
<dbReference type="GO" id="GO:0000155">
    <property type="term" value="F:phosphorelay sensor kinase activity"/>
    <property type="evidence" value="ECO:0007669"/>
    <property type="project" value="InterPro"/>
</dbReference>
<evidence type="ECO:0000256" key="3">
    <source>
        <dbReference type="ARBA" id="ARBA00022553"/>
    </source>
</evidence>
<reference evidence="9" key="1">
    <citation type="submission" date="2021-05" db="EMBL/GenBank/DDBJ databases">
        <authorList>
            <person name="Pietrasiak N."/>
            <person name="Ward R."/>
            <person name="Stajich J.E."/>
            <person name="Kurbessoian T."/>
        </authorList>
    </citation>
    <scope>NUCLEOTIDE SEQUENCE</scope>
    <source>
        <strain evidence="9">HA4357-MV3</strain>
    </source>
</reference>
<dbReference type="GO" id="GO:0006355">
    <property type="term" value="P:regulation of DNA-templated transcription"/>
    <property type="evidence" value="ECO:0007669"/>
    <property type="project" value="InterPro"/>
</dbReference>
<dbReference type="SUPFAM" id="SSF55785">
    <property type="entry name" value="PYP-like sensor domain (PAS domain)"/>
    <property type="match status" value="1"/>
</dbReference>
<reference evidence="9" key="2">
    <citation type="journal article" date="2022" name="Microbiol. Resour. Announc.">
        <title>Metagenome Sequencing to Explore Phylogenomics of Terrestrial Cyanobacteria.</title>
        <authorList>
            <person name="Ward R.D."/>
            <person name="Stajich J.E."/>
            <person name="Johansen J.R."/>
            <person name="Huntemann M."/>
            <person name="Clum A."/>
            <person name="Foster B."/>
            <person name="Foster B."/>
            <person name="Roux S."/>
            <person name="Palaniappan K."/>
            <person name="Varghese N."/>
            <person name="Mukherjee S."/>
            <person name="Reddy T.B.K."/>
            <person name="Daum C."/>
            <person name="Copeland A."/>
            <person name="Chen I.A."/>
            <person name="Ivanova N.N."/>
            <person name="Kyrpides N.C."/>
            <person name="Shapiro N."/>
            <person name="Eloe-Fadrosh E.A."/>
            <person name="Pietrasiak N."/>
        </authorList>
    </citation>
    <scope>NUCLEOTIDE SEQUENCE</scope>
    <source>
        <strain evidence="9">HA4357-MV3</strain>
    </source>
</reference>
<dbReference type="EMBL" id="JAHHHW010000147">
    <property type="protein sequence ID" value="MBW4434942.1"/>
    <property type="molecule type" value="Genomic_DNA"/>
</dbReference>
<dbReference type="PANTHER" id="PTHR45453">
    <property type="entry name" value="PHOSPHATE REGULON SENSOR PROTEIN PHOR"/>
    <property type="match status" value="1"/>
</dbReference>
<accession>A0A9E3HCW4</accession>
<evidence type="ECO:0000259" key="8">
    <source>
        <dbReference type="PROSITE" id="PS50109"/>
    </source>
</evidence>
<dbReference type="Pfam" id="PF00989">
    <property type="entry name" value="PAS"/>
    <property type="match status" value="1"/>
</dbReference>
<keyword evidence="6" id="KW-0902">Two-component regulatory system</keyword>
<comment type="catalytic activity">
    <reaction evidence="1">
        <text>ATP + protein L-histidine = ADP + protein N-phospho-L-histidine.</text>
        <dbReference type="EC" id="2.7.13.3"/>
    </reaction>
</comment>
<dbReference type="Proteomes" id="UP000813215">
    <property type="component" value="Unassembled WGS sequence"/>
</dbReference>
<dbReference type="InterPro" id="IPR000014">
    <property type="entry name" value="PAS"/>
</dbReference>
<dbReference type="InterPro" id="IPR004358">
    <property type="entry name" value="Sig_transdc_His_kin-like_C"/>
</dbReference>
<dbReference type="PANTHER" id="PTHR45453:SF1">
    <property type="entry name" value="PHOSPHATE REGULON SENSOR PROTEIN PHOR"/>
    <property type="match status" value="1"/>
</dbReference>
<comment type="caution">
    <text evidence="9">The sequence shown here is derived from an EMBL/GenBank/DDBJ whole genome shotgun (WGS) entry which is preliminary data.</text>
</comment>
<dbReference type="InterPro" id="IPR050351">
    <property type="entry name" value="BphY/WalK/GraS-like"/>
</dbReference>
<dbReference type="Pfam" id="PF00512">
    <property type="entry name" value="HisKA"/>
    <property type="match status" value="1"/>
</dbReference>
<dbReference type="Gene3D" id="1.10.287.130">
    <property type="match status" value="1"/>
</dbReference>
<dbReference type="InterPro" id="IPR013767">
    <property type="entry name" value="PAS_fold"/>
</dbReference>